<feature type="domain" description="Major facilitator superfamily (MFS) profile" evidence="9">
    <location>
        <begin position="294"/>
        <end position="484"/>
    </location>
</feature>
<feature type="transmembrane region" description="Helical" evidence="8">
    <location>
        <begin position="455"/>
        <end position="475"/>
    </location>
</feature>
<gene>
    <name evidence="10" type="ORF">SEUCBS140593_007038</name>
</gene>
<dbReference type="InterPro" id="IPR011701">
    <property type="entry name" value="MFS"/>
</dbReference>
<comment type="similarity">
    <text evidence="2">Belongs to the major facilitator superfamily. Monocarboxylate porter (TC 2.A.1.13) family.</text>
</comment>
<organism evidence="10 11">
    <name type="scientific">Sporothrix eucalyptigena</name>
    <dbReference type="NCBI Taxonomy" id="1812306"/>
    <lineage>
        <taxon>Eukaryota</taxon>
        <taxon>Fungi</taxon>
        <taxon>Dikarya</taxon>
        <taxon>Ascomycota</taxon>
        <taxon>Pezizomycotina</taxon>
        <taxon>Sordariomycetes</taxon>
        <taxon>Sordariomycetidae</taxon>
        <taxon>Ophiostomatales</taxon>
        <taxon>Ophiostomataceae</taxon>
        <taxon>Sporothrix</taxon>
    </lineage>
</organism>
<dbReference type="SUPFAM" id="SSF103473">
    <property type="entry name" value="MFS general substrate transporter"/>
    <property type="match status" value="1"/>
</dbReference>
<name>A0ABP0CB09_9PEZI</name>
<accession>A0ABP0CB09</accession>
<feature type="transmembrane region" description="Helical" evidence="8">
    <location>
        <begin position="132"/>
        <end position="154"/>
    </location>
</feature>
<dbReference type="Proteomes" id="UP001642482">
    <property type="component" value="Unassembled WGS sequence"/>
</dbReference>
<keyword evidence="4 8" id="KW-0812">Transmembrane</keyword>
<evidence type="ECO:0000313" key="10">
    <source>
        <dbReference type="EMBL" id="CAK7228812.1"/>
    </source>
</evidence>
<evidence type="ECO:0000313" key="11">
    <source>
        <dbReference type="Proteomes" id="UP001642482"/>
    </source>
</evidence>
<feature type="compositionally biased region" description="Low complexity" evidence="7">
    <location>
        <begin position="66"/>
        <end position="84"/>
    </location>
</feature>
<proteinExistence type="inferred from homology"/>
<evidence type="ECO:0000259" key="9">
    <source>
        <dbReference type="PROSITE" id="PS50850"/>
    </source>
</evidence>
<dbReference type="PANTHER" id="PTHR11360">
    <property type="entry name" value="MONOCARBOXYLATE TRANSPORTER"/>
    <property type="match status" value="1"/>
</dbReference>
<dbReference type="EMBL" id="CAWUHD010000081">
    <property type="protein sequence ID" value="CAK7228812.1"/>
    <property type="molecule type" value="Genomic_DNA"/>
</dbReference>
<feature type="transmembrane region" description="Helical" evidence="8">
    <location>
        <begin position="329"/>
        <end position="346"/>
    </location>
</feature>
<dbReference type="Gene3D" id="1.20.1250.20">
    <property type="entry name" value="MFS general substrate transporter like domains"/>
    <property type="match status" value="2"/>
</dbReference>
<keyword evidence="5 8" id="KW-1133">Transmembrane helix</keyword>
<feature type="transmembrane region" description="Helical" evidence="8">
    <location>
        <begin position="218"/>
        <end position="238"/>
    </location>
</feature>
<evidence type="ECO:0000256" key="8">
    <source>
        <dbReference type="SAM" id="Phobius"/>
    </source>
</evidence>
<dbReference type="PROSITE" id="PS50850">
    <property type="entry name" value="MFS"/>
    <property type="match status" value="1"/>
</dbReference>
<evidence type="ECO:0000256" key="6">
    <source>
        <dbReference type="ARBA" id="ARBA00023136"/>
    </source>
</evidence>
<protein>
    <recommendedName>
        <fullName evidence="9">Major facilitator superfamily (MFS) profile domain-containing protein</fullName>
    </recommendedName>
</protein>
<evidence type="ECO:0000256" key="7">
    <source>
        <dbReference type="SAM" id="MobiDB-lite"/>
    </source>
</evidence>
<comment type="subcellular location">
    <subcellularLocation>
        <location evidence="1">Membrane</location>
        <topology evidence="1">Multi-pass membrane protein</topology>
    </subcellularLocation>
</comment>
<evidence type="ECO:0000256" key="3">
    <source>
        <dbReference type="ARBA" id="ARBA00022448"/>
    </source>
</evidence>
<dbReference type="InterPro" id="IPR036259">
    <property type="entry name" value="MFS_trans_sf"/>
</dbReference>
<evidence type="ECO:0000256" key="4">
    <source>
        <dbReference type="ARBA" id="ARBA00022692"/>
    </source>
</evidence>
<dbReference type="InterPro" id="IPR020846">
    <property type="entry name" value="MFS_dom"/>
</dbReference>
<feature type="transmembrane region" description="Helical" evidence="8">
    <location>
        <begin position="358"/>
        <end position="377"/>
    </location>
</feature>
<evidence type="ECO:0000256" key="5">
    <source>
        <dbReference type="ARBA" id="ARBA00022989"/>
    </source>
</evidence>
<evidence type="ECO:0000256" key="1">
    <source>
        <dbReference type="ARBA" id="ARBA00004141"/>
    </source>
</evidence>
<keyword evidence="3" id="KW-0813">Transport</keyword>
<feature type="transmembrane region" description="Helical" evidence="8">
    <location>
        <begin position="250"/>
        <end position="274"/>
    </location>
</feature>
<dbReference type="InterPro" id="IPR050327">
    <property type="entry name" value="Proton-linked_MCT"/>
</dbReference>
<dbReference type="PANTHER" id="PTHR11360:SF224">
    <property type="entry name" value="MAJOR FACILITATOR SUPERFAMILY (MFS) PROFILE DOMAIN-CONTAINING PROTEIN-RELATED"/>
    <property type="match status" value="1"/>
</dbReference>
<feature type="transmembrane region" description="Helical" evidence="8">
    <location>
        <begin position="424"/>
        <end position="443"/>
    </location>
</feature>
<feature type="compositionally biased region" description="Low complexity" evidence="7">
    <location>
        <begin position="1"/>
        <end position="13"/>
    </location>
</feature>
<evidence type="ECO:0000256" key="2">
    <source>
        <dbReference type="ARBA" id="ARBA00006727"/>
    </source>
</evidence>
<feature type="transmembrane region" description="Helical" evidence="8">
    <location>
        <begin position="186"/>
        <end position="206"/>
    </location>
</feature>
<feature type="region of interest" description="Disordered" evidence="7">
    <location>
        <begin position="1"/>
        <end position="97"/>
    </location>
</feature>
<keyword evidence="11" id="KW-1185">Reference proteome</keyword>
<reference evidence="10 11" key="1">
    <citation type="submission" date="2024-01" db="EMBL/GenBank/DDBJ databases">
        <authorList>
            <person name="Allen C."/>
            <person name="Tagirdzhanova G."/>
        </authorList>
    </citation>
    <scope>NUCLEOTIDE SEQUENCE [LARGE SCALE GENOMIC DNA]</scope>
</reference>
<sequence>MSSTASQQSSSMALDLEKQQEATGLELTATPVETAVVESTGNAGSPRAVGGASNPDSNNEKALSVPANLAAPAGAPPGASKRGGLPPHHPMHPSQFSGDQYDQRALVTLLGCFCAMDYYQTHQLRNDSESKISWIVSLQLFFMFLGGPLVGKIFDNYGPRYLLMVGTFMHVFGLMMASLSSQYYQFILSQGVCSPIGSSMLFFPAMTSCISWFLKKRALAFGVIAGGASLGGVIFPIVVARLVTRIGFGWTMRVCAFLILGLLIVANLTITCRLKPVKKPFSAQEFLAPLRERPFALLAAGSFVGYIGLFVPISYVVVQATAAGMSSTLAGYLVPILNGASLFGRTIPGHVADKVGRFNTMIVMSLFSIICIFALWIPAKTNAVIIVFAALYGFGSGAFISIMPTLVAEITTDMSKLGVRNGTMFAIISVGSLIGSPIGGALLKATHNDFWGLQIWAGITLALGTIFVLATRVALVGMKVFVKV</sequence>
<comment type="caution">
    <text evidence="10">The sequence shown here is derived from an EMBL/GenBank/DDBJ whole genome shotgun (WGS) entry which is preliminary data.</text>
</comment>
<keyword evidence="6 8" id="KW-0472">Membrane</keyword>
<feature type="transmembrane region" description="Helical" evidence="8">
    <location>
        <begin position="383"/>
        <end position="403"/>
    </location>
</feature>
<feature type="transmembrane region" description="Helical" evidence="8">
    <location>
        <begin position="295"/>
        <end position="317"/>
    </location>
</feature>
<feature type="transmembrane region" description="Helical" evidence="8">
    <location>
        <begin position="161"/>
        <end position="180"/>
    </location>
</feature>
<dbReference type="Pfam" id="PF07690">
    <property type="entry name" value="MFS_1"/>
    <property type="match status" value="1"/>
</dbReference>